<dbReference type="CDD" id="cd16029">
    <property type="entry name" value="4-S"/>
    <property type="match status" value="1"/>
</dbReference>
<comment type="caution">
    <text evidence="6">The sequence shown here is derived from an EMBL/GenBank/DDBJ whole genome shotgun (WGS) entry which is preliminary data.</text>
</comment>
<evidence type="ECO:0000256" key="1">
    <source>
        <dbReference type="ARBA" id="ARBA00022723"/>
    </source>
</evidence>
<keyword evidence="3" id="KW-0325">Glycoprotein</keyword>
<evidence type="ECO:0000313" key="7">
    <source>
        <dbReference type="Proteomes" id="UP001153069"/>
    </source>
</evidence>
<keyword evidence="4" id="KW-0732">Signal</keyword>
<name>A0A9N8DLG7_9STRA</name>
<dbReference type="Gene3D" id="3.30.1120.10">
    <property type="match status" value="1"/>
</dbReference>
<dbReference type="PANTHER" id="PTHR10342">
    <property type="entry name" value="ARYLSULFATASE"/>
    <property type="match status" value="1"/>
</dbReference>
<dbReference type="Gene3D" id="3.40.720.10">
    <property type="entry name" value="Alkaline Phosphatase, subunit A"/>
    <property type="match status" value="1"/>
</dbReference>
<accession>A0A9N8DLG7</accession>
<evidence type="ECO:0000256" key="3">
    <source>
        <dbReference type="ARBA" id="ARBA00023180"/>
    </source>
</evidence>
<gene>
    <name evidence="6" type="ORF">SEMRO_190_G081730.1</name>
</gene>
<dbReference type="Pfam" id="PF00884">
    <property type="entry name" value="Sulfatase"/>
    <property type="match status" value="1"/>
</dbReference>
<evidence type="ECO:0000313" key="6">
    <source>
        <dbReference type="EMBL" id="CAB9504225.1"/>
    </source>
</evidence>
<reference evidence="6" key="1">
    <citation type="submission" date="2020-06" db="EMBL/GenBank/DDBJ databases">
        <authorList>
            <consortium name="Plant Systems Biology data submission"/>
        </authorList>
    </citation>
    <scope>NUCLEOTIDE SEQUENCE</scope>
    <source>
        <strain evidence="6">D6</strain>
    </source>
</reference>
<evidence type="ECO:0000259" key="5">
    <source>
        <dbReference type="Pfam" id="PF00884"/>
    </source>
</evidence>
<dbReference type="InterPro" id="IPR047115">
    <property type="entry name" value="ARSB"/>
</dbReference>
<keyword evidence="7" id="KW-1185">Reference proteome</keyword>
<dbReference type="SUPFAM" id="SSF53649">
    <property type="entry name" value="Alkaline phosphatase-like"/>
    <property type="match status" value="1"/>
</dbReference>
<dbReference type="AlphaFoldDB" id="A0A9N8DLG7"/>
<dbReference type="InterPro" id="IPR017850">
    <property type="entry name" value="Alkaline_phosphatase_core_sf"/>
</dbReference>
<protein>
    <submittedName>
        <fullName evidence="6">Arylsulfatase B</fullName>
    </submittedName>
</protein>
<dbReference type="EMBL" id="CAICTM010000189">
    <property type="protein sequence ID" value="CAB9504225.1"/>
    <property type="molecule type" value="Genomic_DNA"/>
</dbReference>
<proteinExistence type="predicted"/>
<evidence type="ECO:0000256" key="2">
    <source>
        <dbReference type="ARBA" id="ARBA00022837"/>
    </source>
</evidence>
<dbReference type="InterPro" id="IPR000917">
    <property type="entry name" value="Sulfatase_N"/>
</dbReference>
<feature type="chain" id="PRO_5040119072" evidence="4">
    <location>
        <begin position="20"/>
        <end position="605"/>
    </location>
</feature>
<organism evidence="6 7">
    <name type="scientific">Seminavis robusta</name>
    <dbReference type="NCBI Taxonomy" id="568900"/>
    <lineage>
        <taxon>Eukaryota</taxon>
        <taxon>Sar</taxon>
        <taxon>Stramenopiles</taxon>
        <taxon>Ochrophyta</taxon>
        <taxon>Bacillariophyta</taxon>
        <taxon>Bacillariophyceae</taxon>
        <taxon>Bacillariophycidae</taxon>
        <taxon>Naviculales</taxon>
        <taxon>Naviculaceae</taxon>
        <taxon>Seminavis</taxon>
    </lineage>
</organism>
<sequence>MVVGILLLLLIFCTCSVDATVDEQQNVDSRKPPPHILFVLIDDLGWGDVGFHQTSETGHDRPEVKTPVMDRLAQEEGLQLHRHYVHCSCTGTRTSLQSGRFPVHVQTTLKNPEVPSSGMPRNLTGLAEHLKSANTSYATHYVGKWDVGMATPKHTPKGRGYDTSLNYFEHKNDYFTQECIQSVCCNDHIHRQDKPTIYDLWDTDKPARALQGSDYEEFIFQRRMFDIIDSHAEQQESKDDTQQQPLFLFYAPHVAHCPLSVPQSYLDQFDFMDDDAYDDGDACKFKTYTIVGPGKKQPKHSCRKQYHAMVKLMDDILGSLVERLKRHGMWENTLMVVTSDNGGPIDPQESAATNYPLRGGKYSDWEGGVRATAFVSGGYLPMHQRGKILEKPIHICDWYATLPALAGVNVRKNDEDVAADKKIPPVDAVNVWPLIVGEDGGDSMNGEVCLQSVPPRKEIPLSKHALIDGHYKLIWNEEEMVAMAGWTYPDYPTSHTKGKDEIYGQMLNCSTGCLFNVHTDPGEHKDVSKSHPVRVQAMKKRLEELRKGFYDNDDRGIDSCPEEYADEDNKLPCACWMATNYYGGFLGPYQEVDLLPEFLDRVQAK</sequence>
<dbReference type="GO" id="GO:0008484">
    <property type="term" value="F:sulfuric ester hydrolase activity"/>
    <property type="evidence" value="ECO:0007669"/>
    <property type="project" value="InterPro"/>
</dbReference>
<keyword evidence="1" id="KW-0479">Metal-binding</keyword>
<dbReference type="GO" id="GO:0046872">
    <property type="term" value="F:metal ion binding"/>
    <property type="evidence" value="ECO:0007669"/>
    <property type="project" value="UniProtKB-KW"/>
</dbReference>
<dbReference type="Proteomes" id="UP001153069">
    <property type="component" value="Unassembled WGS sequence"/>
</dbReference>
<evidence type="ECO:0000256" key="4">
    <source>
        <dbReference type="SAM" id="SignalP"/>
    </source>
</evidence>
<dbReference type="PANTHER" id="PTHR10342:SF274">
    <property type="entry name" value="ARYLSULFATASE B"/>
    <property type="match status" value="1"/>
</dbReference>
<feature type="signal peptide" evidence="4">
    <location>
        <begin position="1"/>
        <end position="19"/>
    </location>
</feature>
<dbReference type="OrthoDB" id="433738at2759"/>
<keyword evidence="2" id="KW-0106">Calcium</keyword>
<feature type="domain" description="Sulfatase N-terminal" evidence="5">
    <location>
        <begin position="34"/>
        <end position="408"/>
    </location>
</feature>